<feature type="transmembrane region" description="Helical" evidence="19">
    <location>
        <begin position="580"/>
        <end position="606"/>
    </location>
</feature>
<evidence type="ECO:0000256" key="5">
    <source>
        <dbReference type="ARBA" id="ARBA00022614"/>
    </source>
</evidence>
<evidence type="ECO:0000256" key="15">
    <source>
        <dbReference type="ARBA" id="ARBA00023170"/>
    </source>
</evidence>
<comment type="subcellular location">
    <subcellularLocation>
        <location evidence="1">Membrane</location>
        <topology evidence="1">Single-pass type I membrane protein</topology>
    </subcellularLocation>
</comment>
<dbReference type="GO" id="GO:0005524">
    <property type="term" value="F:ATP binding"/>
    <property type="evidence" value="ECO:0007669"/>
    <property type="project" value="UniProtKB-KW"/>
</dbReference>
<evidence type="ECO:0000256" key="13">
    <source>
        <dbReference type="ARBA" id="ARBA00022989"/>
    </source>
</evidence>
<dbReference type="GO" id="GO:0004672">
    <property type="term" value="F:protein kinase activity"/>
    <property type="evidence" value="ECO:0000318"/>
    <property type="project" value="GO_Central"/>
</dbReference>
<keyword evidence="15" id="KW-0675">Receptor</keyword>
<evidence type="ECO:0000259" key="21">
    <source>
        <dbReference type="PROSITE" id="PS50011"/>
    </source>
</evidence>
<evidence type="ECO:0000256" key="9">
    <source>
        <dbReference type="ARBA" id="ARBA00022737"/>
    </source>
</evidence>
<dbReference type="PROSITE" id="PS00108">
    <property type="entry name" value="PROTEIN_KINASE_ST"/>
    <property type="match status" value="1"/>
</dbReference>
<dbReference type="KEGG" id="gmx:100785451"/>
<evidence type="ECO:0000256" key="17">
    <source>
        <dbReference type="ARBA" id="ARBA00047899"/>
    </source>
</evidence>
<keyword evidence="13 19" id="KW-1133">Transmembrane helix</keyword>
<evidence type="ECO:0000256" key="18">
    <source>
        <dbReference type="ARBA" id="ARBA00048679"/>
    </source>
</evidence>
<feature type="signal peptide" evidence="20">
    <location>
        <begin position="1"/>
        <end position="25"/>
    </location>
</feature>
<dbReference type="EnsemblPlants" id="RCW19149">
    <property type="protein sequence ID" value="RCW19149"/>
    <property type="gene ID" value="GLYMA_12G233100"/>
</dbReference>
<evidence type="ECO:0000256" key="16">
    <source>
        <dbReference type="ARBA" id="ARBA00023180"/>
    </source>
</evidence>
<dbReference type="InterPro" id="IPR011009">
    <property type="entry name" value="Kinase-like_dom_sf"/>
</dbReference>
<dbReference type="GO" id="GO:0016020">
    <property type="term" value="C:membrane"/>
    <property type="evidence" value="ECO:0007669"/>
    <property type="project" value="UniProtKB-SubCell"/>
</dbReference>
<proteinExistence type="predicted"/>
<reference evidence="22 23" key="1">
    <citation type="journal article" date="2010" name="Nature">
        <title>Genome sequence of the palaeopolyploid soybean.</title>
        <authorList>
            <person name="Schmutz J."/>
            <person name="Cannon S.B."/>
            <person name="Schlueter J."/>
            <person name="Ma J."/>
            <person name="Mitros T."/>
            <person name="Nelson W."/>
            <person name="Hyten D.L."/>
            <person name="Song Q."/>
            <person name="Thelen J.J."/>
            <person name="Cheng J."/>
            <person name="Xu D."/>
            <person name="Hellsten U."/>
            <person name="May G.D."/>
            <person name="Yu Y."/>
            <person name="Sakurai T."/>
            <person name="Umezawa T."/>
            <person name="Bhattacharyya M.K."/>
            <person name="Sandhu D."/>
            <person name="Valliyodan B."/>
            <person name="Lindquist E."/>
            <person name="Peto M."/>
            <person name="Grant D."/>
            <person name="Shu S."/>
            <person name="Goodstein D."/>
            <person name="Barry K."/>
            <person name="Futrell-Griggs M."/>
            <person name="Abernathy B."/>
            <person name="Du J."/>
            <person name="Tian Z."/>
            <person name="Zhu L."/>
            <person name="Gill N."/>
            <person name="Joshi T."/>
            <person name="Libault M."/>
            <person name="Sethuraman A."/>
            <person name="Zhang X.-C."/>
            <person name="Shinozaki K."/>
            <person name="Nguyen H.T."/>
            <person name="Wing R.A."/>
            <person name="Cregan P."/>
            <person name="Specht J."/>
            <person name="Grimwood J."/>
            <person name="Rokhsar D."/>
            <person name="Stacey G."/>
            <person name="Shoemaker R.C."/>
            <person name="Jackson S.A."/>
        </authorList>
    </citation>
    <scope>NUCLEOTIDE SEQUENCE [LARGE SCALE GENOMIC DNA]</scope>
    <source>
        <strain evidence="23">cv. Williams 82</strain>
        <tissue evidence="22">Callus</tissue>
    </source>
</reference>
<dbReference type="GeneID" id="100785451"/>
<gene>
    <name evidence="23" type="primary">LOC100785451</name>
    <name evidence="22" type="ORF">GLYMA_12G233100</name>
</gene>
<keyword evidence="3" id="KW-0723">Serine/threonine-protein kinase</keyword>
<keyword evidence="16" id="KW-0325">Glycoprotein</keyword>
<keyword evidence="7 19" id="KW-0812">Transmembrane</keyword>
<dbReference type="OrthoDB" id="1897577at2759"/>
<dbReference type="EC" id="2.7.11.1" evidence="2"/>
<dbReference type="Gene3D" id="2.60.120.430">
    <property type="entry name" value="Galactose-binding lectin"/>
    <property type="match status" value="1"/>
</dbReference>
<keyword evidence="6" id="KW-0808">Transferase</keyword>
<reference evidence="23" key="3">
    <citation type="submission" date="2019-01" db="UniProtKB">
        <authorList>
            <consortium name="EnsemblPlants"/>
        </authorList>
    </citation>
    <scope>IDENTIFICATION</scope>
    <source>
        <strain evidence="23">Williams 82</strain>
    </source>
</reference>
<dbReference type="SUPFAM" id="SSF52058">
    <property type="entry name" value="L domain-like"/>
    <property type="match status" value="1"/>
</dbReference>
<dbReference type="InterPro" id="IPR001611">
    <property type="entry name" value="Leu-rich_rpt"/>
</dbReference>
<dbReference type="GO" id="GO:0004674">
    <property type="term" value="F:protein serine/threonine kinase activity"/>
    <property type="evidence" value="ECO:0007669"/>
    <property type="project" value="UniProtKB-KW"/>
</dbReference>
<evidence type="ECO:0000256" key="14">
    <source>
        <dbReference type="ARBA" id="ARBA00023136"/>
    </source>
</evidence>
<dbReference type="InterPro" id="IPR021720">
    <property type="entry name" value="Malectin_dom"/>
</dbReference>
<dbReference type="FunFam" id="2.60.120.430:FF:000004">
    <property type="entry name" value="Putative leucine-rich repeat receptor-like serine/threonine-protein kinase"/>
    <property type="match status" value="1"/>
</dbReference>
<evidence type="ECO:0000256" key="6">
    <source>
        <dbReference type="ARBA" id="ARBA00022679"/>
    </source>
</evidence>
<dbReference type="EMBL" id="CM000845">
    <property type="protein sequence ID" value="RCW19149.1"/>
    <property type="molecule type" value="Genomic_DNA"/>
</dbReference>
<dbReference type="InterPro" id="IPR032675">
    <property type="entry name" value="LRR_dom_sf"/>
</dbReference>
<dbReference type="SMART" id="SM00220">
    <property type="entry name" value="S_TKc"/>
    <property type="match status" value="1"/>
</dbReference>
<accession>A0A368UHF3</accession>
<keyword evidence="8 20" id="KW-0732">Signal</keyword>
<evidence type="ECO:0000256" key="10">
    <source>
        <dbReference type="ARBA" id="ARBA00022741"/>
    </source>
</evidence>
<dbReference type="PROSITE" id="PS50011">
    <property type="entry name" value="PROTEIN_KINASE_DOM"/>
    <property type="match status" value="1"/>
</dbReference>
<evidence type="ECO:0000256" key="11">
    <source>
        <dbReference type="ARBA" id="ARBA00022777"/>
    </source>
</evidence>
<evidence type="ECO:0000256" key="4">
    <source>
        <dbReference type="ARBA" id="ARBA00022553"/>
    </source>
</evidence>
<dbReference type="InterPro" id="IPR008271">
    <property type="entry name" value="Ser/Thr_kinase_AS"/>
</dbReference>
<dbReference type="CDD" id="cd14066">
    <property type="entry name" value="STKc_IRAK"/>
    <property type="match status" value="1"/>
</dbReference>
<feature type="chain" id="PRO_5044585048" description="non-specific serine/threonine protein kinase" evidence="20">
    <location>
        <begin position="26"/>
        <end position="987"/>
    </location>
</feature>
<dbReference type="FunFam" id="1.10.510.10:FF:000044">
    <property type="entry name" value="Putative LRR receptor-like serine/threonine-protein kinase"/>
    <property type="match status" value="1"/>
</dbReference>
<protein>
    <recommendedName>
        <fullName evidence="2">non-specific serine/threonine protein kinase</fullName>
        <ecNumber evidence="2">2.7.11.1</ecNumber>
    </recommendedName>
</protein>
<keyword evidence="11" id="KW-0418">Kinase</keyword>
<evidence type="ECO:0000256" key="19">
    <source>
        <dbReference type="SAM" id="Phobius"/>
    </source>
</evidence>
<feature type="domain" description="Protein kinase" evidence="21">
    <location>
        <begin position="639"/>
        <end position="920"/>
    </location>
</feature>
<evidence type="ECO:0000256" key="1">
    <source>
        <dbReference type="ARBA" id="ARBA00004479"/>
    </source>
</evidence>
<sequence>MKKVTSSQFLLLQLLALWFTSLAFGANTTQPEEVQALKDMGKILGKKEWDTDIDPCSSQHPWFTPKVDTVENNVTCNCSIPGDNFCHVVSILLKSQNLPGKLPPELIRLPYLEEIDLTRNYLNGTIPTEWGSSNLRKISLLGNRLTGPIPKEIGNITTLESLVLEFNQFSENLPPELGNLSSIQRLHLTSNNFTGELPETLAKLTTLTELRLSDNNFSGKIPDFIHRWTNLVLLSIQGSGLSGPIPSGISFLQNLTDLRISDLNGSDSTFPPINNMTKLQTLDLSFNKLSGQILETYKNLSSLTYIYFTENLFTGPVPNWIEDAGKYIDLSYNNFSNETLPQQTCPQAQHTGTEVNLFASFPMSQNGPLPCRPMANKYACSRILNSLHINCGGARETSSEGIIYDGDSDSLGPSTSKEVGENWAISNTGHFLNSNASETYIQQNTTRLSMPDNALYKTARVSPISLTYYGFCLENGDYTVTLHFAEIAFTDDDTYKSLGRRIFDIYIQRKLVWKDFNIAYEAGGVGKEIKIPFPAYVNNNSLEIRFYWAGKGTDGIPYKSIYGPLISAISVTRDSTGGSMSAGVVVGIVVAAIVLVILIVLCWRIYIRKRNSLAKELKDLNLQTSLFTMHQIKVATNNFDISNKIGEGGFGPVYKGILSNGTIIAVKMLSSRSKQGNREFINEIGLISALQHPCLVKLYGCCVEGDQLLLVYEYMENNSLAQALFGSGESRLKLDWPTRHKICLGIARGLAFLHEESRLKIVHRDIKATNVLLDKDLNPKISDFGLAKLDEEDNTHISTRIAGTYGYMAPEYAMHGYLTDKADVYSFGVVALEIVSGKSNTIHRPKQEALHLLDWAHLLKEKGNLMELVDRRLGSNFNENEVMMMIKVALLCTNATSNLRPTMSSVLSILEGRTMIPEFISDPSEIMDEMKLEAMRQYYFQIEENERNETQTESHSLSIDGSWMASSSSAADLYPVHVDSSYWEKRN</sequence>
<evidence type="ECO:0000256" key="7">
    <source>
        <dbReference type="ARBA" id="ARBA00022692"/>
    </source>
</evidence>
<keyword evidence="24" id="KW-1185">Reference proteome</keyword>
<keyword evidence="9" id="KW-0677">Repeat</keyword>
<dbReference type="SUPFAM" id="SSF56112">
    <property type="entry name" value="Protein kinase-like (PK-like)"/>
    <property type="match status" value="1"/>
</dbReference>
<dbReference type="Pfam" id="PF11721">
    <property type="entry name" value="Malectin"/>
    <property type="match status" value="1"/>
</dbReference>
<keyword evidence="12" id="KW-0067">ATP-binding</keyword>
<evidence type="ECO:0000256" key="20">
    <source>
        <dbReference type="SAM" id="SignalP"/>
    </source>
</evidence>
<dbReference type="Gramene" id="RCW19149">
    <property type="protein sequence ID" value="RCW19149"/>
    <property type="gene ID" value="GLYMA_12G233100"/>
</dbReference>
<dbReference type="OMA" id="CNTKSRP"/>
<dbReference type="GO" id="GO:0045088">
    <property type="term" value="P:regulation of innate immune response"/>
    <property type="evidence" value="ECO:0000318"/>
    <property type="project" value="GO_Central"/>
</dbReference>
<comment type="catalytic activity">
    <reaction evidence="18">
        <text>L-seryl-[protein] + ATP = O-phospho-L-seryl-[protein] + ADP + H(+)</text>
        <dbReference type="Rhea" id="RHEA:17989"/>
        <dbReference type="Rhea" id="RHEA-COMP:9863"/>
        <dbReference type="Rhea" id="RHEA-COMP:11604"/>
        <dbReference type="ChEBI" id="CHEBI:15378"/>
        <dbReference type="ChEBI" id="CHEBI:29999"/>
        <dbReference type="ChEBI" id="CHEBI:30616"/>
        <dbReference type="ChEBI" id="CHEBI:83421"/>
        <dbReference type="ChEBI" id="CHEBI:456216"/>
        <dbReference type="EC" id="2.7.11.1"/>
    </reaction>
</comment>
<evidence type="ECO:0000313" key="23">
    <source>
        <dbReference type="EnsemblPlants" id="RCW19149"/>
    </source>
</evidence>
<evidence type="ECO:0000256" key="12">
    <source>
        <dbReference type="ARBA" id="ARBA00022840"/>
    </source>
</evidence>
<dbReference type="Gene3D" id="3.30.200.20">
    <property type="entry name" value="Phosphorylase Kinase, domain 1"/>
    <property type="match status" value="1"/>
</dbReference>
<dbReference type="SMR" id="A0A368UHF3"/>
<dbReference type="FunFam" id="3.30.200.20:FF:000217">
    <property type="entry name" value="probable LRR receptor-like serine/threonine-protein kinase At1g53430"/>
    <property type="match status" value="1"/>
</dbReference>
<dbReference type="RefSeq" id="XP_006592942.1">
    <property type="nucleotide sequence ID" value="XM_006592879.3"/>
</dbReference>
<evidence type="ECO:0000256" key="2">
    <source>
        <dbReference type="ARBA" id="ARBA00012513"/>
    </source>
</evidence>
<dbReference type="PANTHER" id="PTHR48006:SF81">
    <property type="entry name" value="PROTEIN KINASE DOMAIN-CONTAINING PROTEIN"/>
    <property type="match status" value="1"/>
</dbReference>
<dbReference type="Proteomes" id="UP000008827">
    <property type="component" value="Chromosome 12"/>
</dbReference>
<dbReference type="InterPro" id="IPR001245">
    <property type="entry name" value="Ser-Thr/Tyr_kinase_cat_dom"/>
</dbReference>
<dbReference type="ExpressionAtlas" id="A0A368UHF3">
    <property type="expression patterns" value="baseline and differential"/>
</dbReference>
<name>A0A368UHF3_SOYBN</name>
<dbReference type="FunFam" id="3.80.10.10:FF:001022">
    <property type="entry name" value="Probable LRR receptor-like serine/threonine-protein kinase At1g53420"/>
    <property type="match status" value="1"/>
</dbReference>
<evidence type="ECO:0000256" key="3">
    <source>
        <dbReference type="ARBA" id="ARBA00022527"/>
    </source>
</evidence>
<keyword evidence="14 19" id="KW-0472">Membrane</keyword>
<dbReference type="InterPro" id="IPR000719">
    <property type="entry name" value="Prot_kinase_dom"/>
</dbReference>
<dbReference type="Pfam" id="PF00560">
    <property type="entry name" value="LRR_1"/>
    <property type="match status" value="5"/>
</dbReference>
<keyword evidence="5" id="KW-0433">Leucine-rich repeat</keyword>
<organism evidence="22">
    <name type="scientific">Glycine max</name>
    <name type="common">Soybean</name>
    <name type="synonym">Glycine hispida</name>
    <dbReference type="NCBI Taxonomy" id="3847"/>
    <lineage>
        <taxon>Eukaryota</taxon>
        <taxon>Viridiplantae</taxon>
        <taxon>Streptophyta</taxon>
        <taxon>Embryophyta</taxon>
        <taxon>Tracheophyta</taxon>
        <taxon>Spermatophyta</taxon>
        <taxon>Magnoliopsida</taxon>
        <taxon>eudicotyledons</taxon>
        <taxon>Gunneridae</taxon>
        <taxon>Pentapetalae</taxon>
        <taxon>rosids</taxon>
        <taxon>fabids</taxon>
        <taxon>Fabales</taxon>
        <taxon>Fabaceae</taxon>
        <taxon>Papilionoideae</taxon>
        <taxon>50 kb inversion clade</taxon>
        <taxon>NPAAA clade</taxon>
        <taxon>indigoferoid/millettioid clade</taxon>
        <taxon>Phaseoleae</taxon>
        <taxon>Glycine</taxon>
        <taxon>Glycine subgen. Soja</taxon>
    </lineage>
</organism>
<evidence type="ECO:0000313" key="24">
    <source>
        <dbReference type="Proteomes" id="UP000008827"/>
    </source>
</evidence>
<keyword evidence="4" id="KW-0597">Phosphoprotein</keyword>
<evidence type="ECO:0000256" key="8">
    <source>
        <dbReference type="ARBA" id="ARBA00022729"/>
    </source>
</evidence>
<dbReference type="Gene3D" id="3.80.10.10">
    <property type="entry name" value="Ribonuclease Inhibitor"/>
    <property type="match status" value="2"/>
</dbReference>
<dbReference type="PANTHER" id="PTHR48006">
    <property type="entry name" value="LEUCINE-RICH REPEAT-CONTAINING PROTEIN DDB_G0281931-RELATED"/>
    <property type="match status" value="1"/>
</dbReference>
<dbReference type="AlphaFoldDB" id="A0A368UHF3"/>
<dbReference type="Gene3D" id="1.10.510.10">
    <property type="entry name" value="Transferase(Phosphotransferase) domain 1"/>
    <property type="match status" value="1"/>
</dbReference>
<keyword evidence="10" id="KW-0547">Nucleotide-binding</keyword>
<dbReference type="PaxDb" id="3847-GLYMA12G36170.2"/>
<dbReference type="Pfam" id="PF07714">
    <property type="entry name" value="PK_Tyr_Ser-Thr"/>
    <property type="match status" value="1"/>
</dbReference>
<dbReference type="InterPro" id="IPR051824">
    <property type="entry name" value="LRR_Rcpt-Like_S/T_Kinase"/>
</dbReference>
<reference evidence="22" key="2">
    <citation type="submission" date="2018-07" db="EMBL/GenBank/DDBJ databases">
        <title>WGS assembly of Glycine max.</title>
        <authorList>
            <person name="Schmutz J."/>
            <person name="Cannon S."/>
            <person name="Schlueter J."/>
            <person name="Ma J."/>
            <person name="Mitros T."/>
            <person name="Nelson W."/>
            <person name="Hyten D."/>
            <person name="Song Q."/>
            <person name="Thelen J."/>
            <person name="Cheng J."/>
            <person name="Xu D."/>
            <person name="Hellsten U."/>
            <person name="May G."/>
            <person name="Yu Y."/>
            <person name="Sakurai T."/>
            <person name="Umezawa T."/>
            <person name="Bhattacharyya M."/>
            <person name="Sandhu D."/>
            <person name="Valliyodan B."/>
            <person name="Lindquist E."/>
            <person name="Peto M."/>
            <person name="Grant D."/>
            <person name="Shu S."/>
            <person name="Goodstein D."/>
            <person name="Barry K."/>
            <person name="Futrell-Griggs M."/>
            <person name="Abernathy B."/>
            <person name="Du J."/>
            <person name="Tian Z."/>
            <person name="Zhu L."/>
            <person name="Gill N."/>
            <person name="Joshi T."/>
            <person name="Libault M."/>
            <person name="Sethuraman A."/>
            <person name="Zhang X."/>
            <person name="Shinozaki K."/>
            <person name="Nguyen H."/>
            <person name="Wing R."/>
            <person name="Cregan P."/>
            <person name="Specht J."/>
            <person name="Grimwood J."/>
            <person name="Rokhsar D."/>
            <person name="Stacey G."/>
            <person name="Shoemaker R."/>
            <person name="Jackson S."/>
        </authorList>
    </citation>
    <scope>NUCLEOTIDE SEQUENCE</scope>
    <source>
        <tissue evidence="22">Callus</tissue>
    </source>
</reference>
<evidence type="ECO:0000313" key="22">
    <source>
        <dbReference type="EMBL" id="RCW19149.1"/>
    </source>
</evidence>
<comment type="catalytic activity">
    <reaction evidence="17">
        <text>L-threonyl-[protein] + ATP = O-phospho-L-threonyl-[protein] + ADP + H(+)</text>
        <dbReference type="Rhea" id="RHEA:46608"/>
        <dbReference type="Rhea" id="RHEA-COMP:11060"/>
        <dbReference type="Rhea" id="RHEA-COMP:11605"/>
        <dbReference type="ChEBI" id="CHEBI:15378"/>
        <dbReference type="ChEBI" id="CHEBI:30013"/>
        <dbReference type="ChEBI" id="CHEBI:30616"/>
        <dbReference type="ChEBI" id="CHEBI:61977"/>
        <dbReference type="ChEBI" id="CHEBI:456216"/>
        <dbReference type="EC" id="2.7.11.1"/>
    </reaction>
</comment>